<reference evidence="2 3" key="1">
    <citation type="submission" date="2013-01" db="EMBL/GenBank/DDBJ databases">
        <title>The Genome Sequence of Clostridium clostridioforme 90A8.</title>
        <authorList>
            <consortium name="The Broad Institute Genome Sequencing Platform"/>
            <person name="Earl A."/>
            <person name="Ward D."/>
            <person name="Feldgarden M."/>
            <person name="Gevers D."/>
            <person name="Courvalin P."/>
            <person name="Lambert T."/>
            <person name="Walker B."/>
            <person name="Young S.K."/>
            <person name="Zeng Q."/>
            <person name="Gargeya S."/>
            <person name="Fitzgerald M."/>
            <person name="Haas B."/>
            <person name="Abouelleil A."/>
            <person name="Alvarado L."/>
            <person name="Arachchi H.M."/>
            <person name="Berlin A.M."/>
            <person name="Chapman S.B."/>
            <person name="Dewar J."/>
            <person name="Goldberg J."/>
            <person name="Griggs A."/>
            <person name="Gujja S."/>
            <person name="Hansen M."/>
            <person name="Howarth C."/>
            <person name="Imamovic A."/>
            <person name="Larimer J."/>
            <person name="McCowan C."/>
            <person name="Murphy C."/>
            <person name="Neiman D."/>
            <person name="Pearson M."/>
            <person name="Priest M."/>
            <person name="Roberts A."/>
            <person name="Saif S."/>
            <person name="Shea T."/>
            <person name="Sisk P."/>
            <person name="Sykes S."/>
            <person name="Wortman J."/>
            <person name="Nusbaum C."/>
            <person name="Birren B."/>
        </authorList>
    </citation>
    <scope>NUCLEOTIDE SEQUENCE [LARGE SCALE GENOMIC DNA]</scope>
    <source>
        <strain evidence="2 3">90A8</strain>
    </source>
</reference>
<keyword evidence="1" id="KW-0812">Transmembrane</keyword>
<sequence length="58" mass="6484">MSRKTGLVLQNAGMLLITAVMMTDRFLFELNGEFIFVCALMSAFLLIIGISMLKKKNV</sequence>
<dbReference type="Proteomes" id="UP000013085">
    <property type="component" value="Unassembled WGS sequence"/>
</dbReference>
<proteinExistence type="predicted"/>
<comment type="caution">
    <text evidence="2">The sequence shown here is derived from an EMBL/GenBank/DDBJ whole genome shotgun (WGS) entry which is preliminary data.</text>
</comment>
<dbReference type="RefSeq" id="WP_002593867.1">
    <property type="nucleotide sequence ID" value="NZ_KB850981.1"/>
</dbReference>
<evidence type="ECO:0000313" key="3">
    <source>
        <dbReference type="Proteomes" id="UP000013085"/>
    </source>
</evidence>
<keyword evidence="1" id="KW-0472">Membrane</keyword>
<dbReference type="AlphaFoldDB" id="A0A0E2H698"/>
<feature type="transmembrane region" description="Helical" evidence="1">
    <location>
        <begin position="34"/>
        <end position="53"/>
    </location>
</feature>
<keyword evidence="1" id="KW-1133">Transmembrane helix</keyword>
<dbReference type="EMBL" id="AGYR01000041">
    <property type="protein sequence ID" value="ENZ11894.1"/>
    <property type="molecule type" value="Genomic_DNA"/>
</dbReference>
<name>A0A0E2H698_9FIRM</name>
<gene>
    <name evidence="2" type="ORF">HMPREF1090_03875</name>
</gene>
<accession>A0A0E2H698</accession>
<dbReference type="HOGENOM" id="CLU_203230_0_0_9"/>
<feature type="transmembrane region" description="Helical" evidence="1">
    <location>
        <begin position="7"/>
        <end position="28"/>
    </location>
</feature>
<dbReference type="GeneID" id="57960917"/>
<evidence type="ECO:0000313" key="2">
    <source>
        <dbReference type="EMBL" id="ENZ11894.1"/>
    </source>
</evidence>
<evidence type="ECO:0000256" key="1">
    <source>
        <dbReference type="SAM" id="Phobius"/>
    </source>
</evidence>
<dbReference type="PATRIC" id="fig|999408.3.peg.4139"/>
<protein>
    <submittedName>
        <fullName evidence="2">Uncharacterized protein</fullName>
    </submittedName>
</protein>
<organism evidence="2 3">
    <name type="scientific">[Clostridium] clostridioforme 90A8</name>
    <dbReference type="NCBI Taxonomy" id="999408"/>
    <lineage>
        <taxon>Bacteria</taxon>
        <taxon>Bacillati</taxon>
        <taxon>Bacillota</taxon>
        <taxon>Clostridia</taxon>
        <taxon>Lachnospirales</taxon>
        <taxon>Lachnospiraceae</taxon>
        <taxon>Enterocloster</taxon>
    </lineage>
</organism>